<dbReference type="InterPro" id="IPR008979">
    <property type="entry name" value="Galactose-bd-like_sf"/>
</dbReference>
<dbReference type="SUPFAM" id="SSF53474">
    <property type="entry name" value="alpha/beta-Hydrolases"/>
    <property type="match status" value="1"/>
</dbReference>
<evidence type="ECO:0000256" key="1">
    <source>
        <dbReference type="ARBA" id="ARBA00022801"/>
    </source>
</evidence>
<reference evidence="3 5" key="2">
    <citation type="journal article" date="2016" name="Appl. Microbiol. Biotechnol.">
        <title>Exploiting the genome sequence of Streptomyces nodosus for enhanced antibiotic production.</title>
        <authorList>
            <person name="Sweeney P."/>
            <person name="Murphy C.D."/>
            <person name="Caffrey P."/>
        </authorList>
    </citation>
    <scope>NUCLEOTIDE SEQUENCE [LARGE SCALE GENOMIC DNA]</scope>
    <source>
        <strain evidence="3 5">ATCC 14899</strain>
    </source>
</reference>
<keyword evidence="1 4" id="KW-0378">Hydrolase</keyword>
<keyword evidence="5" id="KW-1185">Reference proteome</keyword>
<dbReference type="InterPro" id="IPR029058">
    <property type="entry name" value="AB_hydrolase_fold"/>
</dbReference>
<evidence type="ECO:0000313" key="3">
    <source>
        <dbReference type="EMBL" id="AJE38999.1"/>
    </source>
</evidence>
<dbReference type="OrthoDB" id="5240615at2"/>
<dbReference type="PANTHER" id="PTHR43056">
    <property type="entry name" value="PEPTIDASE S9 PROLYL OLIGOPEPTIDASE"/>
    <property type="match status" value="1"/>
</dbReference>
<dbReference type="SUPFAM" id="SSF49785">
    <property type="entry name" value="Galactose-binding domain-like"/>
    <property type="match status" value="1"/>
</dbReference>
<evidence type="ECO:0000313" key="4">
    <source>
        <dbReference type="EMBL" id="QEV43042.1"/>
    </source>
</evidence>
<accession>A0A0B5D7A1</accession>
<dbReference type="InterPro" id="IPR000383">
    <property type="entry name" value="Xaa-Pro-like_dom"/>
</dbReference>
<evidence type="ECO:0000259" key="2">
    <source>
        <dbReference type="SMART" id="SM00939"/>
    </source>
</evidence>
<dbReference type="Gene3D" id="1.10.3020.10">
    <property type="entry name" value="alpha-amino acid ester hydrolase ( Helical cap domain)"/>
    <property type="match status" value="1"/>
</dbReference>
<dbReference type="Gene3D" id="2.60.120.260">
    <property type="entry name" value="Galactose-binding domain-like"/>
    <property type="match status" value="1"/>
</dbReference>
<dbReference type="Proteomes" id="UP000325763">
    <property type="component" value="Chromosome"/>
</dbReference>
<proteinExistence type="predicted"/>
<organism evidence="3 5">
    <name type="scientific">Streptomyces nodosus</name>
    <dbReference type="NCBI Taxonomy" id="40318"/>
    <lineage>
        <taxon>Bacteria</taxon>
        <taxon>Bacillati</taxon>
        <taxon>Actinomycetota</taxon>
        <taxon>Actinomycetes</taxon>
        <taxon>Kitasatosporales</taxon>
        <taxon>Streptomycetaceae</taxon>
        <taxon>Streptomyces</taxon>
    </lineage>
</organism>
<dbReference type="AlphaFoldDB" id="A0A0B5D7A1"/>
<dbReference type="SMART" id="SM00939">
    <property type="entry name" value="PepX_C"/>
    <property type="match status" value="1"/>
</dbReference>
<dbReference type="GO" id="GO:0008239">
    <property type="term" value="F:dipeptidyl-peptidase activity"/>
    <property type="evidence" value="ECO:0007669"/>
    <property type="project" value="InterPro"/>
</dbReference>
<dbReference type="PANTHER" id="PTHR43056:SF10">
    <property type="entry name" value="COCE_NOND FAMILY, PUTATIVE (AFU_ORTHOLOGUE AFUA_7G00600)-RELATED"/>
    <property type="match status" value="1"/>
</dbReference>
<reference evidence="4 6" key="3">
    <citation type="submission" date="2017-09" db="EMBL/GenBank/DDBJ databases">
        <title>Streptomyces genome completion.</title>
        <authorList>
            <person name="Lee N."/>
            <person name="Cho B.-K."/>
        </authorList>
    </citation>
    <scope>NUCLEOTIDE SEQUENCE [LARGE SCALE GENOMIC DNA]</scope>
    <source>
        <strain evidence="4 6">ATCC 14899</strain>
    </source>
</reference>
<dbReference type="InterPro" id="IPR013736">
    <property type="entry name" value="Xaa-Pro_dipept_C"/>
</dbReference>
<dbReference type="NCBIfam" id="TIGR00976">
    <property type="entry name" value="CocE_NonD"/>
    <property type="match status" value="1"/>
</dbReference>
<dbReference type="Gene3D" id="3.40.50.1820">
    <property type="entry name" value="alpha/beta hydrolase"/>
    <property type="match status" value="1"/>
</dbReference>
<dbReference type="EMBL" id="CP009313">
    <property type="protein sequence ID" value="AJE38999.1"/>
    <property type="molecule type" value="Genomic_DNA"/>
</dbReference>
<evidence type="ECO:0000313" key="5">
    <source>
        <dbReference type="Proteomes" id="UP000031526"/>
    </source>
</evidence>
<gene>
    <name evidence="4" type="ORF">CP978_02610</name>
    <name evidence="3" type="ORF">SNOD_02235</name>
</gene>
<dbReference type="Pfam" id="PF02129">
    <property type="entry name" value="Peptidase_S15"/>
    <property type="match status" value="1"/>
</dbReference>
<dbReference type="InterPro" id="IPR005674">
    <property type="entry name" value="CocE/Ser_esterase"/>
</dbReference>
<dbReference type="InterPro" id="IPR050585">
    <property type="entry name" value="Xaa-Pro_dipeptidyl-ppase/CocE"/>
</dbReference>
<dbReference type="Proteomes" id="UP000031526">
    <property type="component" value="Chromosome"/>
</dbReference>
<dbReference type="EMBL" id="CP023747">
    <property type="protein sequence ID" value="QEV43042.1"/>
    <property type="molecule type" value="Genomic_DNA"/>
</dbReference>
<evidence type="ECO:0000313" key="6">
    <source>
        <dbReference type="Proteomes" id="UP000325763"/>
    </source>
</evidence>
<feature type="domain" description="Xaa-Pro dipeptidyl-peptidase C-terminal" evidence="2">
    <location>
        <begin position="309"/>
        <end position="564"/>
    </location>
</feature>
<reference evidence="5" key="1">
    <citation type="submission" date="2014-09" db="EMBL/GenBank/DDBJ databases">
        <title>Sequence of the Streptomyces nodosus genome.</title>
        <authorList>
            <person name="Sweeney P."/>
            <person name="Stephens N."/>
            <person name="Murphy C."/>
            <person name="Caffrey P."/>
        </authorList>
    </citation>
    <scope>NUCLEOTIDE SEQUENCE [LARGE SCALE GENOMIC DNA]</scope>
    <source>
        <strain evidence="5">ATCC 14899</strain>
    </source>
</reference>
<name>A0A0B5D7A1_9ACTN</name>
<protein>
    <submittedName>
        <fullName evidence="4">CocE/NonD family hydrolase</fullName>
    </submittedName>
    <submittedName>
        <fullName evidence="3">X-Pro dipeptidyl-peptidase</fullName>
    </submittedName>
</protein>
<sequence>MRDGTRLSANIWRPRHEEPVPVILIRTPYGKDDSQLIYSSDPNMYSFLEAGYAIVRQETRGTFHSEDMFYPYAGDGEDGADTIRWLREQPWCNGDVGMWGQSYMGMVQWAVAATGVEGLKAIATAQASADFYRAHWYSPGGAMSLDTSLCWVSLIVFNKLRRDLADGDLSVLSDLEEVARILASGSALTEVLPTSYHPVLHRHAPWLAEVFAHPSRDDYWKAYSPLERLERVEVPALSIAGWYDTFLTETLRAHTGMRSRAAHADARDGQRLIIGPWGHAPEFVTGDFPDRQFGPAAGMRYADLTTAHRAFLDHWVKGDTTALDGIPPVRIFVMGIDQWRDETAWPLPDTAYTDFHLSADGPANTAAGGGTLALSPAPAEQRDSYLYNPLRPVPSVGGAILALDQTVHAGPSDQSTVEAREDVLCFTGPVLDEPIEVTGHVSVTLHVSSSARDTDFTGKLVDVHPDGRAILLCEGIQRMRYRESLEAPRLMEPGTVYEVTIEMAATSNVFLPGHRIRLEVSSSNFPRYDRNTNTGGEISAESAADMVSAVNTVHHGPEHPSSLTLPVIRR</sequence>
<dbReference type="Pfam" id="PF08530">
    <property type="entry name" value="PepX_C"/>
    <property type="match status" value="1"/>
</dbReference>
<dbReference type="KEGG" id="snq:CP978_02610"/>
<dbReference type="HOGENOM" id="CLU_015590_5_1_11"/>